<reference evidence="2" key="1">
    <citation type="journal article" date="2022" name="Mol. Ecol. Resour.">
        <title>The genomes of chicory, endive, great burdock and yacon provide insights into Asteraceae palaeo-polyploidization history and plant inulin production.</title>
        <authorList>
            <person name="Fan W."/>
            <person name="Wang S."/>
            <person name="Wang H."/>
            <person name="Wang A."/>
            <person name="Jiang F."/>
            <person name="Liu H."/>
            <person name="Zhao H."/>
            <person name="Xu D."/>
            <person name="Zhang Y."/>
        </authorList>
    </citation>
    <scope>NUCLEOTIDE SEQUENCE [LARGE SCALE GENOMIC DNA]</scope>
    <source>
        <strain evidence="2">cv. Niubang</strain>
    </source>
</reference>
<evidence type="ECO:0000313" key="2">
    <source>
        <dbReference type="Proteomes" id="UP001055879"/>
    </source>
</evidence>
<organism evidence="1 2">
    <name type="scientific">Arctium lappa</name>
    <name type="common">Greater burdock</name>
    <name type="synonym">Lappa major</name>
    <dbReference type="NCBI Taxonomy" id="4217"/>
    <lineage>
        <taxon>Eukaryota</taxon>
        <taxon>Viridiplantae</taxon>
        <taxon>Streptophyta</taxon>
        <taxon>Embryophyta</taxon>
        <taxon>Tracheophyta</taxon>
        <taxon>Spermatophyta</taxon>
        <taxon>Magnoliopsida</taxon>
        <taxon>eudicotyledons</taxon>
        <taxon>Gunneridae</taxon>
        <taxon>Pentapetalae</taxon>
        <taxon>asterids</taxon>
        <taxon>campanulids</taxon>
        <taxon>Asterales</taxon>
        <taxon>Asteraceae</taxon>
        <taxon>Carduoideae</taxon>
        <taxon>Cardueae</taxon>
        <taxon>Arctiinae</taxon>
        <taxon>Arctium</taxon>
    </lineage>
</organism>
<evidence type="ECO:0000313" key="1">
    <source>
        <dbReference type="EMBL" id="KAI3668943.1"/>
    </source>
</evidence>
<accession>A0ACB8XMW9</accession>
<reference evidence="1 2" key="2">
    <citation type="journal article" date="2022" name="Mol. Ecol. Resour.">
        <title>The genomes of chicory, endive, great burdock and yacon provide insights into Asteraceae paleo-polyploidization history and plant inulin production.</title>
        <authorList>
            <person name="Fan W."/>
            <person name="Wang S."/>
            <person name="Wang H."/>
            <person name="Wang A."/>
            <person name="Jiang F."/>
            <person name="Liu H."/>
            <person name="Zhao H."/>
            <person name="Xu D."/>
            <person name="Zhang Y."/>
        </authorList>
    </citation>
    <scope>NUCLEOTIDE SEQUENCE [LARGE SCALE GENOMIC DNA]</scope>
    <source>
        <strain evidence="2">cv. Niubang</strain>
    </source>
</reference>
<dbReference type="EMBL" id="CM042062">
    <property type="protein sequence ID" value="KAI3668943.1"/>
    <property type="molecule type" value="Genomic_DNA"/>
</dbReference>
<gene>
    <name evidence="1" type="ORF">L6452_40160</name>
</gene>
<name>A0ACB8XMW9_ARCLA</name>
<dbReference type="Proteomes" id="UP001055879">
    <property type="component" value="Linkage Group LG16"/>
</dbReference>
<protein>
    <submittedName>
        <fullName evidence="1">Uncharacterized protein</fullName>
    </submittedName>
</protein>
<proteinExistence type="predicted"/>
<keyword evidence="2" id="KW-1185">Reference proteome</keyword>
<sequence length="207" mass="24024">MVVRESRKENKDQFAIMKAAAWAWYERGSWFEHKTVRESDYRGIRDYTPRPSRYKLEAMQKPQKETHESQSCRNGPLVDIEHVYASIQPQNQESYALVADTEHVDKSLLDMYEIEMISKGLDCYIESSSVEHRRRSVDGGDHGGHHRRTMALSEGTKSTSKSKKNKGFWGRHRIVCGSSRDDVVETSNLLIGGRRQAKEHARQWRIN</sequence>
<comment type="caution">
    <text evidence="1">The sequence shown here is derived from an EMBL/GenBank/DDBJ whole genome shotgun (WGS) entry which is preliminary data.</text>
</comment>